<feature type="domain" description="Transducer of regulated CREB activity N-terminal" evidence="11">
    <location>
        <begin position="6"/>
        <end position="65"/>
    </location>
</feature>
<dbReference type="GO" id="GO:0005737">
    <property type="term" value="C:cytoplasm"/>
    <property type="evidence" value="ECO:0007669"/>
    <property type="project" value="UniProtKB-SubCell"/>
</dbReference>
<comment type="similarity">
    <text evidence="3">Belongs to the TORC family.</text>
</comment>
<evidence type="ECO:0000256" key="3">
    <source>
        <dbReference type="ARBA" id="ARBA00007167"/>
    </source>
</evidence>
<keyword evidence="6" id="KW-0805">Transcription regulation</keyword>
<keyword evidence="5" id="KW-0597">Phosphoprotein</keyword>
<evidence type="ECO:0000256" key="9">
    <source>
        <dbReference type="ARBA" id="ARBA00023242"/>
    </source>
</evidence>
<protein>
    <recommendedName>
        <fullName evidence="11">Transducer of regulated CREB activity N-terminal domain-containing protein</fullName>
    </recommendedName>
</protein>
<organism evidence="12 13">
    <name type="scientific">Dictyocaulus viviparus</name>
    <name type="common">Bovine lungworm</name>
    <dbReference type="NCBI Taxonomy" id="29172"/>
    <lineage>
        <taxon>Eukaryota</taxon>
        <taxon>Metazoa</taxon>
        <taxon>Ecdysozoa</taxon>
        <taxon>Nematoda</taxon>
        <taxon>Chromadorea</taxon>
        <taxon>Rhabditida</taxon>
        <taxon>Rhabditina</taxon>
        <taxon>Rhabditomorpha</taxon>
        <taxon>Strongyloidea</taxon>
        <taxon>Metastrongylidae</taxon>
        <taxon>Dictyocaulus</taxon>
    </lineage>
</organism>
<evidence type="ECO:0000256" key="10">
    <source>
        <dbReference type="SAM" id="MobiDB-lite"/>
    </source>
</evidence>
<evidence type="ECO:0000256" key="5">
    <source>
        <dbReference type="ARBA" id="ARBA00022553"/>
    </source>
</evidence>
<keyword evidence="7" id="KW-0010">Activator</keyword>
<dbReference type="GO" id="GO:0051289">
    <property type="term" value="P:protein homotetramerization"/>
    <property type="evidence" value="ECO:0007669"/>
    <property type="project" value="InterPro"/>
</dbReference>
<evidence type="ECO:0000256" key="6">
    <source>
        <dbReference type="ARBA" id="ARBA00023015"/>
    </source>
</evidence>
<dbReference type="PANTHER" id="PTHR13589">
    <property type="entry name" value="CREB-REGULATED TRANSCRIPTION COACTIVATOR"/>
    <property type="match status" value="1"/>
</dbReference>
<evidence type="ECO:0000256" key="8">
    <source>
        <dbReference type="ARBA" id="ARBA00023163"/>
    </source>
</evidence>
<sequence>MSGTSPRKFAEKIAIMNRKQNEDVNTFDSIMREVRQITSTETQTISPPSTSLYPPQWNQLGGSLPNVHQMPSYADWCNSWLPEAQQIHRSRSPEQHPVLYHPYGRGQKTSDRVPPLDPHYVPYPNSQYQLLAPEQWNQ</sequence>
<gene>
    <name evidence="12" type="ORF">DICVIV_08908</name>
</gene>
<feature type="region of interest" description="Disordered" evidence="10">
    <location>
        <begin position="88"/>
        <end position="119"/>
    </location>
</feature>
<keyword evidence="4" id="KW-0963">Cytoplasm</keyword>
<evidence type="ECO:0000256" key="2">
    <source>
        <dbReference type="ARBA" id="ARBA00004496"/>
    </source>
</evidence>
<dbReference type="OrthoDB" id="8947034at2759"/>
<accession>A0A0D8XKB1</accession>
<dbReference type="STRING" id="29172.A0A0D8XKB1"/>
<dbReference type="Pfam" id="PF12884">
    <property type="entry name" value="TORC_N"/>
    <property type="match status" value="1"/>
</dbReference>
<dbReference type="GO" id="GO:0008140">
    <property type="term" value="F:cAMP response element binding protein binding"/>
    <property type="evidence" value="ECO:0007669"/>
    <property type="project" value="InterPro"/>
</dbReference>
<dbReference type="EMBL" id="KN716430">
    <property type="protein sequence ID" value="KJH45058.1"/>
    <property type="molecule type" value="Genomic_DNA"/>
</dbReference>
<comment type="subcellular location">
    <subcellularLocation>
        <location evidence="2">Cytoplasm</location>
    </subcellularLocation>
    <subcellularLocation>
        <location evidence="1">Nucleus</location>
    </subcellularLocation>
</comment>
<proteinExistence type="inferred from homology"/>
<evidence type="ECO:0000256" key="7">
    <source>
        <dbReference type="ARBA" id="ARBA00023159"/>
    </source>
</evidence>
<evidence type="ECO:0000313" key="13">
    <source>
        <dbReference type="Proteomes" id="UP000053766"/>
    </source>
</evidence>
<keyword evidence="9" id="KW-0539">Nucleus</keyword>
<keyword evidence="8" id="KW-0804">Transcription</keyword>
<dbReference type="GO" id="GO:0005634">
    <property type="term" value="C:nucleus"/>
    <property type="evidence" value="ECO:0007669"/>
    <property type="project" value="UniProtKB-SubCell"/>
</dbReference>
<reference evidence="12 13" key="1">
    <citation type="submission" date="2013-11" db="EMBL/GenBank/DDBJ databases">
        <title>Draft genome of the bovine lungworm Dictyocaulus viviparus.</title>
        <authorList>
            <person name="Mitreva M."/>
        </authorList>
    </citation>
    <scope>NUCLEOTIDE SEQUENCE [LARGE SCALE GENOMIC DNA]</scope>
    <source>
        <strain evidence="12 13">HannoverDv2000</strain>
    </source>
</reference>
<dbReference type="InterPro" id="IPR024786">
    <property type="entry name" value="TORC"/>
</dbReference>
<keyword evidence="13" id="KW-1185">Reference proteome</keyword>
<reference evidence="13" key="2">
    <citation type="journal article" date="2016" name="Sci. Rep.">
        <title>Dictyocaulus viviparus genome, variome and transcriptome elucidate lungworm biology and support future intervention.</title>
        <authorList>
            <person name="McNulty S.N."/>
            <person name="Strube C."/>
            <person name="Rosa B.A."/>
            <person name="Martin J.C."/>
            <person name="Tyagi R."/>
            <person name="Choi Y.J."/>
            <person name="Wang Q."/>
            <person name="Hallsworth Pepin K."/>
            <person name="Zhang X."/>
            <person name="Ozersky P."/>
            <person name="Wilson R.K."/>
            <person name="Sternberg P.W."/>
            <person name="Gasser R.B."/>
            <person name="Mitreva M."/>
        </authorList>
    </citation>
    <scope>NUCLEOTIDE SEQUENCE [LARGE SCALE GENOMIC DNA]</scope>
    <source>
        <strain evidence="13">HannoverDv2000</strain>
    </source>
</reference>
<dbReference type="InterPro" id="IPR024783">
    <property type="entry name" value="TORC_N"/>
</dbReference>
<dbReference type="GO" id="GO:0045944">
    <property type="term" value="P:positive regulation of transcription by RNA polymerase II"/>
    <property type="evidence" value="ECO:0007669"/>
    <property type="project" value="TreeGrafter"/>
</dbReference>
<dbReference type="PANTHER" id="PTHR13589:SF15">
    <property type="entry name" value="CREB-REGULATED TRANSCRIPTION COACTIVATOR, ISOFORM B"/>
    <property type="match status" value="1"/>
</dbReference>
<evidence type="ECO:0000256" key="1">
    <source>
        <dbReference type="ARBA" id="ARBA00004123"/>
    </source>
</evidence>
<dbReference type="AlphaFoldDB" id="A0A0D8XKB1"/>
<dbReference type="Proteomes" id="UP000053766">
    <property type="component" value="Unassembled WGS sequence"/>
</dbReference>
<evidence type="ECO:0000259" key="11">
    <source>
        <dbReference type="Pfam" id="PF12884"/>
    </source>
</evidence>
<name>A0A0D8XKB1_DICVI</name>
<evidence type="ECO:0000256" key="4">
    <source>
        <dbReference type="ARBA" id="ARBA00022490"/>
    </source>
</evidence>
<evidence type="ECO:0000313" key="12">
    <source>
        <dbReference type="EMBL" id="KJH45058.1"/>
    </source>
</evidence>